<dbReference type="InterPro" id="IPR013105">
    <property type="entry name" value="TPR_2"/>
</dbReference>
<protein>
    <submittedName>
        <fullName evidence="5">Tetratricopeptide repeat protein</fullName>
    </submittedName>
</protein>
<gene>
    <name evidence="5" type="ORF">NX782_05490</name>
</gene>
<feature type="repeat" description="TPR" evidence="3">
    <location>
        <begin position="299"/>
        <end position="332"/>
    </location>
</feature>
<feature type="repeat" description="TPR" evidence="3">
    <location>
        <begin position="231"/>
        <end position="264"/>
    </location>
</feature>
<dbReference type="PANTHER" id="PTHR12558:SF13">
    <property type="entry name" value="CELL DIVISION CYCLE PROTEIN 27 HOMOLOG"/>
    <property type="match status" value="1"/>
</dbReference>
<sequence length="385" mass="43467">MRHLVAILLVLLGGCAGTPQLPATPDLYSDAAFGPPSKPVDTSDVFTLSPAMREYLHSPAFQSTLRTRGKEHGLLEALYNGSRNGLKLDYDATYTRNAAETYRDRAGNCMSLVIMTAAFAKELGMTVRYQNVLLDESWSRSGDLYLLSGHVNLVLAYRLPDLLSGSDPERALVVDFLPDQRADRRYTQPLEEEDIVMMYQNNRAAEALVQGKLDDAYWWARAATRSNPRTALAYNTLGVIYERHGNLAMAERAFRTALTREPENAAALRNLQPVLLTLGKTEEAKEVAQRVARIEPIPPFHYFDKGVTAYRNGDYQEARKLFEREVKRAPYYDEFHFWLAATLLRLGETDEAREQLALAADTSTRQDTRSLYKAKLAHLRQLGMR</sequence>
<dbReference type="InterPro" id="IPR011990">
    <property type="entry name" value="TPR-like_helical_dom_sf"/>
</dbReference>
<keyword evidence="1" id="KW-0677">Repeat</keyword>
<keyword evidence="2 3" id="KW-0802">TPR repeat</keyword>
<name>A0ABT2A385_9BURK</name>
<feature type="chain" id="PRO_5046428448" evidence="4">
    <location>
        <begin position="24"/>
        <end position="385"/>
    </location>
</feature>
<dbReference type="PROSITE" id="PS50005">
    <property type="entry name" value="TPR"/>
    <property type="match status" value="2"/>
</dbReference>
<dbReference type="SMART" id="SM00028">
    <property type="entry name" value="TPR"/>
    <property type="match status" value="3"/>
</dbReference>
<evidence type="ECO:0000256" key="1">
    <source>
        <dbReference type="ARBA" id="ARBA00022737"/>
    </source>
</evidence>
<dbReference type="InterPro" id="IPR019734">
    <property type="entry name" value="TPR_rpt"/>
</dbReference>
<evidence type="ECO:0000313" key="6">
    <source>
        <dbReference type="Proteomes" id="UP001205560"/>
    </source>
</evidence>
<dbReference type="PROSITE" id="PS51257">
    <property type="entry name" value="PROKAR_LIPOPROTEIN"/>
    <property type="match status" value="1"/>
</dbReference>
<dbReference type="PANTHER" id="PTHR12558">
    <property type="entry name" value="CELL DIVISION CYCLE 16,23,27"/>
    <property type="match status" value="1"/>
</dbReference>
<comment type="caution">
    <text evidence="5">The sequence shown here is derived from an EMBL/GenBank/DDBJ whole genome shotgun (WGS) entry which is preliminary data.</text>
</comment>
<reference evidence="5 6" key="1">
    <citation type="submission" date="2022-08" db="EMBL/GenBank/DDBJ databases">
        <title>Reclassification of Massilia species as members of the genera Telluria, Duganella, Pseudoduganella, Mokoshia gen. nov. and Zemynaea gen. nov. using orthogonal and non-orthogonal genome-based approaches.</title>
        <authorList>
            <person name="Bowman J.P."/>
        </authorList>
    </citation>
    <scope>NUCLEOTIDE SEQUENCE [LARGE SCALE GENOMIC DNA]</scope>
    <source>
        <strain evidence="5 6">LMG 28164</strain>
    </source>
</reference>
<evidence type="ECO:0000256" key="3">
    <source>
        <dbReference type="PROSITE-ProRule" id="PRU00339"/>
    </source>
</evidence>
<dbReference type="SUPFAM" id="SSF48452">
    <property type="entry name" value="TPR-like"/>
    <property type="match status" value="1"/>
</dbReference>
<dbReference type="EMBL" id="JANUGX010000004">
    <property type="protein sequence ID" value="MCS0588651.1"/>
    <property type="molecule type" value="Genomic_DNA"/>
</dbReference>
<dbReference type="Pfam" id="PF13432">
    <property type="entry name" value="TPR_16"/>
    <property type="match status" value="1"/>
</dbReference>
<dbReference type="RefSeq" id="WP_258844404.1">
    <property type="nucleotide sequence ID" value="NZ_JANUGX010000004.1"/>
</dbReference>
<accession>A0ABT2A385</accession>
<dbReference type="Pfam" id="PF07719">
    <property type="entry name" value="TPR_2"/>
    <property type="match status" value="1"/>
</dbReference>
<evidence type="ECO:0000256" key="2">
    <source>
        <dbReference type="ARBA" id="ARBA00022803"/>
    </source>
</evidence>
<evidence type="ECO:0000256" key="4">
    <source>
        <dbReference type="SAM" id="SignalP"/>
    </source>
</evidence>
<evidence type="ECO:0000313" key="5">
    <source>
        <dbReference type="EMBL" id="MCS0588651.1"/>
    </source>
</evidence>
<organism evidence="5 6">
    <name type="scientific">Massilia norwichensis</name>
    <dbReference type="NCBI Taxonomy" id="1442366"/>
    <lineage>
        <taxon>Bacteria</taxon>
        <taxon>Pseudomonadati</taxon>
        <taxon>Pseudomonadota</taxon>
        <taxon>Betaproteobacteria</taxon>
        <taxon>Burkholderiales</taxon>
        <taxon>Oxalobacteraceae</taxon>
        <taxon>Telluria group</taxon>
        <taxon>Massilia</taxon>
    </lineage>
</organism>
<proteinExistence type="predicted"/>
<keyword evidence="6" id="KW-1185">Reference proteome</keyword>
<feature type="signal peptide" evidence="4">
    <location>
        <begin position="1"/>
        <end position="23"/>
    </location>
</feature>
<dbReference type="Proteomes" id="UP001205560">
    <property type="component" value="Unassembled WGS sequence"/>
</dbReference>
<keyword evidence="4" id="KW-0732">Signal</keyword>
<dbReference type="Gene3D" id="1.25.40.10">
    <property type="entry name" value="Tetratricopeptide repeat domain"/>
    <property type="match status" value="2"/>
</dbReference>